<protein>
    <recommendedName>
        <fullName evidence="10">ABC transporter domain-containing protein</fullName>
    </recommendedName>
</protein>
<keyword evidence="12" id="KW-1185">Reference proteome</keyword>
<dbReference type="PROSITE" id="PS50893">
    <property type="entry name" value="ABC_TRANSPORTER_2"/>
    <property type="match status" value="1"/>
</dbReference>
<dbReference type="Pfam" id="PF00528">
    <property type="entry name" value="BPD_transp_1"/>
    <property type="match status" value="1"/>
</dbReference>
<evidence type="ECO:0000256" key="2">
    <source>
        <dbReference type="ARBA" id="ARBA00022448"/>
    </source>
</evidence>
<evidence type="ECO:0000256" key="3">
    <source>
        <dbReference type="ARBA" id="ARBA00022475"/>
    </source>
</evidence>
<dbReference type="InterPro" id="IPR003593">
    <property type="entry name" value="AAA+_ATPase"/>
</dbReference>
<accession>A0A918LYC9</accession>
<gene>
    <name evidence="11" type="ORF">GCM10010226_52410</name>
</gene>
<proteinExistence type="predicted"/>
<evidence type="ECO:0000256" key="8">
    <source>
        <dbReference type="ARBA" id="ARBA00023136"/>
    </source>
</evidence>
<dbReference type="InterPro" id="IPR000515">
    <property type="entry name" value="MetI-like"/>
</dbReference>
<evidence type="ECO:0000313" key="12">
    <source>
        <dbReference type="Proteomes" id="UP000646776"/>
    </source>
</evidence>
<dbReference type="AlphaFoldDB" id="A0A918LYC9"/>
<feature type="transmembrane region" description="Helical" evidence="9">
    <location>
        <begin position="142"/>
        <end position="167"/>
    </location>
</feature>
<evidence type="ECO:0000313" key="11">
    <source>
        <dbReference type="EMBL" id="GGT68195.1"/>
    </source>
</evidence>
<comment type="caution">
    <text evidence="11">The sequence shown here is derived from an EMBL/GenBank/DDBJ whole genome shotgun (WGS) entry which is preliminary data.</text>
</comment>
<evidence type="ECO:0000256" key="5">
    <source>
        <dbReference type="ARBA" id="ARBA00022741"/>
    </source>
</evidence>
<dbReference type="Pfam" id="PF00005">
    <property type="entry name" value="ABC_tran"/>
    <property type="match status" value="1"/>
</dbReference>
<organism evidence="11 12">
    <name type="scientific">Streptomyces phaeofaciens</name>
    <dbReference type="NCBI Taxonomy" id="68254"/>
    <lineage>
        <taxon>Bacteria</taxon>
        <taxon>Bacillati</taxon>
        <taxon>Actinomycetota</taxon>
        <taxon>Actinomycetes</taxon>
        <taxon>Kitasatosporales</taxon>
        <taxon>Streptomycetaceae</taxon>
        <taxon>Streptomyces</taxon>
    </lineage>
</organism>
<keyword evidence="5" id="KW-0547">Nucleotide-binding</keyword>
<reference evidence="11" key="2">
    <citation type="submission" date="2020-09" db="EMBL/GenBank/DDBJ databases">
        <authorList>
            <person name="Sun Q."/>
            <person name="Ohkuma M."/>
        </authorList>
    </citation>
    <scope>NUCLEOTIDE SEQUENCE</scope>
    <source>
        <strain evidence="11">JCM 4125</strain>
    </source>
</reference>
<evidence type="ECO:0000256" key="6">
    <source>
        <dbReference type="ARBA" id="ARBA00022840"/>
    </source>
</evidence>
<evidence type="ECO:0000256" key="1">
    <source>
        <dbReference type="ARBA" id="ARBA00004651"/>
    </source>
</evidence>
<dbReference type="Pfam" id="PF19300">
    <property type="entry name" value="BPD_transp_1_N"/>
    <property type="match status" value="1"/>
</dbReference>
<keyword evidence="2" id="KW-0813">Transport</keyword>
<dbReference type="GO" id="GO:0005524">
    <property type="term" value="F:ATP binding"/>
    <property type="evidence" value="ECO:0007669"/>
    <property type="project" value="UniProtKB-KW"/>
</dbReference>
<feature type="domain" description="ABC transporter" evidence="10">
    <location>
        <begin position="227"/>
        <end position="464"/>
    </location>
</feature>
<dbReference type="InterPro" id="IPR003439">
    <property type="entry name" value="ABC_transporter-like_ATP-bd"/>
</dbReference>
<name>A0A918LYC9_9ACTN</name>
<dbReference type="GO" id="GO:0016887">
    <property type="term" value="F:ATP hydrolysis activity"/>
    <property type="evidence" value="ECO:0007669"/>
    <property type="project" value="InterPro"/>
</dbReference>
<keyword evidence="3" id="KW-1003">Cell membrane</keyword>
<keyword evidence="6" id="KW-0067">ATP-binding</keyword>
<dbReference type="SMART" id="SM00382">
    <property type="entry name" value="AAA"/>
    <property type="match status" value="1"/>
</dbReference>
<dbReference type="SUPFAM" id="SSF161098">
    <property type="entry name" value="MetI-like"/>
    <property type="match status" value="1"/>
</dbReference>
<evidence type="ECO:0000256" key="9">
    <source>
        <dbReference type="SAM" id="Phobius"/>
    </source>
</evidence>
<evidence type="ECO:0000259" key="10">
    <source>
        <dbReference type="PROSITE" id="PS50893"/>
    </source>
</evidence>
<reference evidence="11" key="1">
    <citation type="journal article" date="2014" name="Int. J. Syst. Evol. Microbiol.">
        <title>Complete genome sequence of Corynebacterium casei LMG S-19264T (=DSM 44701T), isolated from a smear-ripened cheese.</title>
        <authorList>
            <consortium name="US DOE Joint Genome Institute (JGI-PGF)"/>
            <person name="Walter F."/>
            <person name="Albersmeier A."/>
            <person name="Kalinowski J."/>
            <person name="Ruckert C."/>
        </authorList>
    </citation>
    <scope>NUCLEOTIDE SEQUENCE</scope>
    <source>
        <strain evidence="11">JCM 4125</strain>
    </source>
</reference>
<sequence length="468" mass="50301">MTRPPWGAMARLAGRRALFAVPILLVVTFGVFAIAAASPFDPVRAYAGTAALGADQETLDRLRDNLGVDEGFAVRWWRWLTAALGGDLGQSSVLRQPVGQVIGERLLWSTLLCAVAFVVAVLVGTLLGVLAARRPGSWLDRIVTSLAYTLEAAPVFWIALLVIWLFALQLGVFPAGGLTDTASEQVTPGQVADHLVLPAGVLPVSQLPWFTPYVRQGVGDALAEDPVRGARARGSSERTPVARDVSLTITPGEAVGLLGPSGCGKSTLARVAALLHRPDSGTLVLEGTPVRRWRHRAPREQRTAVGIVFQQPRLSADPRLRLHDLIAEPLRATGRREAVPDRVPELAEAVGLTPDLLSRRPHEVSDGQLQRACLARALVLRPRWLVCDEMTAMLDASTTAALVTVVEDYRRTTGAGLLAVGNDRVLLRRWCDRTADWDTLGEEAPAAEGLPQVMSLREPSVVPPASEG</sequence>
<feature type="transmembrane region" description="Helical" evidence="9">
    <location>
        <begin position="106"/>
        <end position="130"/>
    </location>
</feature>
<comment type="subcellular location">
    <subcellularLocation>
        <location evidence="1">Cell membrane</location>
        <topology evidence="1">Multi-pass membrane protein</topology>
    </subcellularLocation>
</comment>
<dbReference type="GO" id="GO:0055085">
    <property type="term" value="P:transmembrane transport"/>
    <property type="evidence" value="ECO:0007669"/>
    <property type="project" value="InterPro"/>
</dbReference>
<keyword evidence="4 9" id="KW-0812">Transmembrane</keyword>
<dbReference type="InterPro" id="IPR027417">
    <property type="entry name" value="P-loop_NTPase"/>
</dbReference>
<keyword evidence="7 9" id="KW-1133">Transmembrane helix</keyword>
<dbReference type="Proteomes" id="UP000646776">
    <property type="component" value="Unassembled WGS sequence"/>
</dbReference>
<keyword evidence="8 9" id="KW-0472">Membrane</keyword>
<dbReference type="SUPFAM" id="SSF52540">
    <property type="entry name" value="P-loop containing nucleoside triphosphate hydrolases"/>
    <property type="match status" value="1"/>
</dbReference>
<dbReference type="EMBL" id="BMSA01000017">
    <property type="protein sequence ID" value="GGT68195.1"/>
    <property type="molecule type" value="Genomic_DNA"/>
</dbReference>
<evidence type="ECO:0000256" key="4">
    <source>
        <dbReference type="ARBA" id="ARBA00022692"/>
    </source>
</evidence>
<evidence type="ECO:0000256" key="7">
    <source>
        <dbReference type="ARBA" id="ARBA00022989"/>
    </source>
</evidence>
<dbReference type="InterPro" id="IPR035906">
    <property type="entry name" value="MetI-like_sf"/>
</dbReference>
<dbReference type="InterPro" id="IPR045621">
    <property type="entry name" value="BPD_transp_1_N"/>
</dbReference>
<dbReference type="PANTHER" id="PTHR43163">
    <property type="entry name" value="DIPEPTIDE TRANSPORT SYSTEM PERMEASE PROTEIN DPPB-RELATED"/>
    <property type="match status" value="1"/>
</dbReference>
<dbReference type="Gene3D" id="1.10.3720.10">
    <property type="entry name" value="MetI-like"/>
    <property type="match status" value="1"/>
</dbReference>
<dbReference type="Gene3D" id="3.40.50.300">
    <property type="entry name" value="P-loop containing nucleotide triphosphate hydrolases"/>
    <property type="match status" value="1"/>
</dbReference>
<dbReference type="GO" id="GO:0005886">
    <property type="term" value="C:plasma membrane"/>
    <property type="evidence" value="ECO:0007669"/>
    <property type="project" value="UniProtKB-SubCell"/>
</dbReference>
<dbReference type="PANTHER" id="PTHR43163:SF9">
    <property type="entry name" value="ABC TRANSPORTER PERMEASE PROTEIN"/>
    <property type="match status" value="1"/>
</dbReference>